<keyword evidence="1" id="KW-0970">Cilium biogenesis/degradation</keyword>
<evidence type="ECO:0000313" key="4">
    <source>
        <dbReference type="Proteomes" id="UP000039324"/>
    </source>
</evidence>
<accession>A0A0G4J3C6</accession>
<dbReference type="PANTHER" id="PTHR33724:SF1">
    <property type="entry name" value="INTRAFLAGELLAR TRANSPORT PROTEIN 43 HOMOLOG"/>
    <property type="match status" value="1"/>
</dbReference>
<reference evidence="3 4" key="1">
    <citation type="submission" date="2015-02" db="EMBL/GenBank/DDBJ databases">
        <authorList>
            <person name="Chooi Y.-H."/>
        </authorList>
    </citation>
    <scope>NUCLEOTIDE SEQUENCE [LARGE SCALE GENOMIC DNA]</scope>
    <source>
        <strain evidence="3">E3</strain>
    </source>
</reference>
<dbReference type="GO" id="GO:0035721">
    <property type="term" value="P:intraciliary retrograde transport"/>
    <property type="evidence" value="ECO:0007669"/>
    <property type="project" value="TreeGrafter"/>
</dbReference>
<dbReference type="AlphaFoldDB" id="A0A0G4J3C6"/>
<dbReference type="GO" id="GO:0030991">
    <property type="term" value="C:intraciliary transport particle A"/>
    <property type="evidence" value="ECO:0007669"/>
    <property type="project" value="InterPro"/>
</dbReference>
<dbReference type="OMA" id="IPDMEAN"/>
<evidence type="ECO:0000256" key="1">
    <source>
        <dbReference type="ARBA" id="ARBA00022794"/>
    </source>
</evidence>
<dbReference type="Pfam" id="PF15305">
    <property type="entry name" value="IFT43"/>
    <property type="match status" value="1"/>
</dbReference>
<dbReference type="OrthoDB" id="206950at2759"/>
<gene>
    <name evidence="3" type="ORF">PBRA_008812</name>
</gene>
<evidence type="ECO:0008006" key="5">
    <source>
        <dbReference type="Google" id="ProtNLM"/>
    </source>
</evidence>
<evidence type="ECO:0000313" key="3">
    <source>
        <dbReference type="EMBL" id="CEP01869.1"/>
    </source>
</evidence>
<proteinExistence type="predicted"/>
<sequence length="211" mass="21346">MSAGDAAPSGGDDQAPKFGRRQPGRRGSGDSAITAGAPPSAGPYAPTGAMVAPLNVSVASSPTSAQGAAPASTGANWVDDIVADVDAIPDLSDEKANAGLGSSISAPVFQSRADIQSLNELDREIGFQLNSNADGCDLSLLTRVLFAPELLEEPDVPWSVDMLLSQIASDIQIAKDNRQAALDANSKASAAAAAEGSSAQQPRLVAPVPQQ</sequence>
<name>A0A0G4J3C6_PLABS</name>
<organism evidence="3 4">
    <name type="scientific">Plasmodiophora brassicae</name>
    <name type="common">Clubroot disease agent</name>
    <dbReference type="NCBI Taxonomy" id="37360"/>
    <lineage>
        <taxon>Eukaryota</taxon>
        <taxon>Sar</taxon>
        <taxon>Rhizaria</taxon>
        <taxon>Endomyxa</taxon>
        <taxon>Phytomyxea</taxon>
        <taxon>Plasmodiophorida</taxon>
        <taxon>Plasmodiophoridae</taxon>
        <taxon>Plasmodiophora</taxon>
    </lineage>
</organism>
<feature type="compositionally biased region" description="Low complexity" evidence="2">
    <location>
        <begin position="35"/>
        <end position="48"/>
    </location>
</feature>
<dbReference type="PANTHER" id="PTHR33724">
    <property type="entry name" value="INTRAFLAGELLAR TRANSPORT PROTEIN 43 HOMOLOG"/>
    <property type="match status" value="1"/>
</dbReference>
<feature type="region of interest" description="Disordered" evidence="2">
    <location>
        <begin position="191"/>
        <end position="211"/>
    </location>
</feature>
<dbReference type="InterPro" id="IPR029302">
    <property type="entry name" value="IFT43"/>
</dbReference>
<feature type="region of interest" description="Disordered" evidence="2">
    <location>
        <begin position="1"/>
        <end position="48"/>
    </location>
</feature>
<dbReference type="GO" id="GO:0005929">
    <property type="term" value="C:cilium"/>
    <property type="evidence" value="ECO:0007669"/>
    <property type="project" value="TreeGrafter"/>
</dbReference>
<dbReference type="Proteomes" id="UP000039324">
    <property type="component" value="Unassembled WGS sequence"/>
</dbReference>
<keyword evidence="4" id="KW-1185">Reference proteome</keyword>
<dbReference type="EMBL" id="CDSF01000120">
    <property type="protein sequence ID" value="CEP01869.1"/>
    <property type="molecule type" value="Genomic_DNA"/>
</dbReference>
<protein>
    <recommendedName>
        <fullName evidence="5">Intraflagellar transport protein 43</fullName>
    </recommendedName>
</protein>
<evidence type="ECO:0000256" key="2">
    <source>
        <dbReference type="SAM" id="MobiDB-lite"/>
    </source>
</evidence>